<gene>
    <name evidence="1" type="ORF">IF1G_07466</name>
</gene>
<evidence type="ECO:0000313" key="2">
    <source>
        <dbReference type="Proteomes" id="UP000315783"/>
    </source>
</evidence>
<keyword evidence="2" id="KW-1185">Reference proteome</keyword>
<dbReference type="Proteomes" id="UP000315783">
    <property type="component" value="Unassembled WGS sequence"/>
</dbReference>
<reference evidence="1 2" key="1">
    <citation type="journal article" date="2019" name="Appl. Microbiol. Biotechnol.">
        <title>Genome sequence of Isaria javanica and comparative genome analysis insights into family S53 peptidase evolution in fungal entomopathogens.</title>
        <authorList>
            <person name="Lin R."/>
            <person name="Zhang X."/>
            <person name="Xin B."/>
            <person name="Zou M."/>
            <person name="Gao Y."/>
            <person name="Qin F."/>
            <person name="Hu Q."/>
            <person name="Xie B."/>
            <person name="Cheng X."/>
        </authorList>
    </citation>
    <scope>NUCLEOTIDE SEQUENCE [LARGE SCALE GENOMIC DNA]</scope>
    <source>
        <strain evidence="1 2">IJ1G</strain>
    </source>
</reference>
<name>A0A545UW96_9HYPO</name>
<proteinExistence type="predicted"/>
<dbReference type="EMBL" id="SPUK01000011">
    <property type="protein sequence ID" value="TQV93734.1"/>
    <property type="molecule type" value="Genomic_DNA"/>
</dbReference>
<dbReference type="AlphaFoldDB" id="A0A545UW96"/>
<evidence type="ECO:0000313" key="1">
    <source>
        <dbReference type="EMBL" id="TQV93734.1"/>
    </source>
</evidence>
<organism evidence="1 2">
    <name type="scientific">Cordyceps javanica</name>
    <dbReference type="NCBI Taxonomy" id="43265"/>
    <lineage>
        <taxon>Eukaryota</taxon>
        <taxon>Fungi</taxon>
        <taxon>Dikarya</taxon>
        <taxon>Ascomycota</taxon>
        <taxon>Pezizomycotina</taxon>
        <taxon>Sordariomycetes</taxon>
        <taxon>Hypocreomycetidae</taxon>
        <taxon>Hypocreales</taxon>
        <taxon>Cordycipitaceae</taxon>
        <taxon>Cordyceps</taxon>
    </lineage>
</organism>
<protein>
    <submittedName>
        <fullName evidence="1">Uncharacterized protein</fullName>
    </submittedName>
</protein>
<comment type="caution">
    <text evidence="1">The sequence shown here is derived from an EMBL/GenBank/DDBJ whole genome shotgun (WGS) entry which is preliminary data.</text>
</comment>
<sequence>MDPLILDSPQPVPPRAENAKYTASSYKSGVPRKHLAPSACPLPAAKIHPLPPCGAPRINHVLRTVYRSLSPSGALAGSSVTESLLTPLTICYIDPPCRQICGLPILFTMNLGRYLSSDFMRGPNHPSRSLVLPFPASPTCSRFLGAAFVCLATCLLISPFIRIDSSATT</sequence>
<accession>A0A545UW96</accession>